<dbReference type="InterPro" id="IPR011990">
    <property type="entry name" value="TPR-like_helical_dom_sf"/>
</dbReference>
<dbReference type="InterPro" id="IPR031352">
    <property type="entry name" value="SesA"/>
</dbReference>
<evidence type="ECO:0000259" key="1">
    <source>
        <dbReference type="Pfam" id="PF00931"/>
    </source>
</evidence>
<dbReference type="Gene3D" id="1.25.40.10">
    <property type="entry name" value="Tetratricopeptide repeat domain"/>
    <property type="match status" value="2"/>
</dbReference>
<dbReference type="InterPro" id="IPR053137">
    <property type="entry name" value="NLR-like"/>
</dbReference>
<accession>A0AAN7YIA0</accession>
<comment type="caution">
    <text evidence="3">The sequence shown here is derived from an EMBL/GenBank/DDBJ whole genome shotgun (WGS) entry which is preliminary data.</text>
</comment>
<evidence type="ECO:0000313" key="3">
    <source>
        <dbReference type="EMBL" id="KAK5115710.1"/>
    </source>
</evidence>
<sequence length="895" mass="100434">MAELVALGVAANILQLVGIGYQVVTRVKEFHDLLPKGEDPEPYRTVRLELPLLLDILKRTQEQADSGQLSNETQHSLLPVVLGCQQQIRELDDLLDSLPSAKDTTWKRGVKAVVSVKNEKRFRKVVDGLKGYIQLLTYHQTATFTMSGLQIPLSLTTEEPVPPVFLVPFDRDEHFIDRPDLLSEIDTKIKAQRRVALAGIGGVGKSQIAIEYCYRFKASNPDAHVFWVHAATVPRLHQGYKNIAKQLLLPGWDDLNVDTLQLLQEYLSDSYHGSWLLVLDNADDISMFYTPVKKDTASEQQLPYRDVAKYLPRSTSGQIVVTTRDKRLGERLADRQKPILIEAMTTTEAGELLRSRVGDDDLQNSAVDDLLHTLGHIPLAITQAAAFINENDISVADYLTAIAEGESSVKEMLEMDLGDHRRHSESESSILATWKLSFDQISKEQPLAAEMLSLMAVMDLHSVPKDLLVTPSSSFTKTAQALGVLKAFSLVSALKGEEGFEMHRLVQLSVRHWLEMQGTIEGFNMRALNTVSKKFPFGDFENWKTCEQLLPHAHTILEYNTASKEARLEHAQLLHNMARFYDALAKYSLAHKLWQEALDIRKELLGNKSPDTLRTACYYGETLFREMDYKLGEEIMTFALEGAEEVLGLSDDLTRMSIGTLAEMNTAQGRFDAAEALYHRALAGKEQDLGTNMTDLKNADNLGAVLRRKKQYEQAEIWIRRSLVGRERSVGEKHPQTIRAANHLGLILRCMGRYDEAEVLNRRALEGFEETLGREHHMTLQSLDNLSVVFRCQGKNDQAAAQATRAYEGLLRLMGPKHRHTLQAQMSLALALQAGGKLEQAEELAVRALASEEETLGSEHPQIQVTAPLVESILRQAGKDAEADEVRERLIKEQQ</sequence>
<organism evidence="3 4">
    <name type="scientific">Meristemomyces frigidus</name>
    <dbReference type="NCBI Taxonomy" id="1508187"/>
    <lineage>
        <taxon>Eukaryota</taxon>
        <taxon>Fungi</taxon>
        <taxon>Dikarya</taxon>
        <taxon>Ascomycota</taxon>
        <taxon>Pezizomycotina</taxon>
        <taxon>Dothideomycetes</taxon>
        <taxon>Dothideomycetidae</taxon>
        <taxon>Mycosphaerellales</taxon>
        <taxon>Teratosphaeriaceae</taxon>
        <taxon>Meristemomyces</taxon>
    </lineage>
</organism>
<feature type="domain" description="NB-ARC" evidence="1">
    <location>
        <begin position="192"/>
        <end position="361"/>
    </location>
</feature>
<dbReference type="Pfam" id="PF17107">
    <property type="entry name" value="SesA"/>
    <property type="match status" value="1"/>
</dbReference>
<dbReference type="Pfam" id="PF13374">
    <property type="entry name" value="TPR_10"/>
    <property type="match status" value="3"/>
</dbReference>
<dbReference type="PANTHER" id="PTHR46082">
    <property type="entry name" value="ATP/GTP-BINDING PROTEIN-RELATED"/>
    <property type="match status" value="1"/>
</dbReference>
<protein>
    <recommendedName>
        <fullName evidence="5">TPR-like protein</fullName>
    </recommendedName>
</protein>
<dbReference type="NCBIfam" id="NF040586">
    <property type="entry name" value="FxSxx_TPR"/>
    <property type="match status" value="1"/>
</dbReference>
<dbReference type="AlphaFoldDB" id="A0AAN7YIA0"/>
<dbReference type="Gene3D" id="3.40.50.300">
    <property type="entry name" value="P-loop containing nucleotide triphosphate hydrolases"/>
    <property type="match status" value="1"/>
</dbReference>
<dbReference type="PANTHER" id="PTHR46082:SF6">
    <property type="entry name" value="AAA+ ATPASE DOMAIN-CONTAINING PROTEIN-RELATED"/>
    <property type="match status" value="1"/>
</dbReference>
<dbReference type="Pfam" id="PF13424">
    <property type="entry name" value="TPR_12"/>
    <property type="match status" value="2"/>
</dbReference>
<dbReference type="Pfam" id="PF00931">
    <property type="entry name" value="NB-ARC"/>
    <property type="match status" value="1"/>
</dbReference>
<dbReference type="InterPro" id="IPR027417">
    <property type="entry name" value="P-loop_NTPase"/>
</dbReference>
<dbReference type="EMBL" id="JAVRRL010000011">
    <property type="protein sequence ID" value="KAK5115710.1"/>
    <property type="molecule type" value="Genomic_DNA"/>
</dbReference>
<evidence type="ECO:0008006" key="5">
    <source>
        <dbReference type="Google" id="ProtNLM"/>
    </source>
</evidence>
<dbReference type="Proteomes" id="UP001310890">
    <property type="component" value="Unassembled WGS sequence"/>
</dbReference>
<gene>
    <name evidence="3" type="ORF">LTR62_000799</name>
</gene>
<feature type="domain" description="NACHT-NTPase and P-loop NTPases N-terminal" evidence="2">
    <location>
        <begin position="11"/>
        <end position="136"/>
    </location>
</feature>
<dbReference type="InterPro" id="IPR002182">
    <property type="entry name" value="NB-ARC"/>
</dbReference>
<evidence type="ECO:0000313" key="4">
    <source>
        <dbReference type="Proteomes" id="UP001310890"/>
    </source>
</evidence>
<dbReference type="SUPFAM" id="SSF48452">
    <property type="entry name" value="TPR-like"/>
    <property type="match status" value="2"/>
</dbReference>
<dbReference type="SUPFAM" id="SSF52540">
    <property type="entry name" value="P-loop containing nucleoside triphosphate hydrolases"/>
    <property type="match status" value="1"/>
</dbReference>
<dbReference type="InterPro" id="IPR019734">
    <property type="entry name" value="TPR_rpt"/>
</dbReference>
<dbReference type="SMART" id="SM00028">
    <property type="entry name" value="TPR"/>
    <property type="match status" value="4"/>
</dbReference>
<proteinExistence type="predicted"/>
<reference evidence="3" key="1">
    <citation type="submission" date="2023-08" db="EMBL/GenBank/DDBJ databases">
        <title>Black Yeasts Isolated from many extreme environments.</title>
        <authorList>
            <person name="Coleine C."/>
            <person name="Stajich J.E."/>
            <person name="Selbmann L."/>
        </authorList>
    </citation>
    <scope>NUCLEOTIDE SEQUENCE</scope>
    <source>
        <strain evidence="3">CCFEE 5401</strain>
    </source>
</reference>
<name>A0AAN7YIA0_9PEZI</name>
<evidence type="ECO:0000259" key="2">
    <source>
        <dbReference type="Pfam" id="PF17107"/>
    </source>
</evidence>
<dbReference type="GO" id="GO:0043531">
    <property type="term" value="F:ADP binding"/>
    <property type="evidence" value="ECO:0007669"/>
    <property type="project" value="InterPro"/>
</dbReference>